<dbReference type="EMBL" id="AXDC01000002">
    <property type="protein sequence ID" value="ERM93293.1"/>
    <property type="molecule type" value="Genomic_DNA"/>
</dbReference>
<comment type="caution">
    <text evidence="1">The sequence shown here is derived from an EMBL/GenBank/DDBJ whole genome shotgun (WGS) entry which is preliminary data.</text>
</comment>
<accession>U5CTK5</accession>
<dbReference type="PANTHER" id="PTHR36842">
    <property type="entry name" value="PROTEIN TOLB HOMOLOG"/>
    <property type="match status" value="1"/>
</dbReference>
<gene>
    <name evidence="1" type="ORF">O163_00560</name>
</gene>
<evidence type="ECO:0000313" key="2">
    <source>
        <dbReference type="Proteomes" id="UP000016856"/>
    </source>
</evidence>
<dbReference type="Proteomes" id="UP000016856">
    <property type="component" value="Unassembled WGS sequence"/>
</dbReference>
<dbReference type="SUPFAM" id="SSF82171">
    <property type="entry name" value="DPP6 N-terminal domain-like"/>
    <property type="match status" value="1"/>
</dbReference>
<dbReference type="PATRIC" id="fig|1388761.3.peg.115"/>
<dbReference type="PROSITE" id="PS51257">
    <property type="entry name" value="PROKAR_LIPOPROTEIN"/>
    <property type="match status" value="1"/>
</dbReference>
<reference evidence="1 2" key="1">
    <citation type="journal article" date="2013" name="Genome Announc.">
        <title>Draft Genome Sequence of an Anaerobic and Extremophilic Bacterium, Caldanaerobacter yonseiensis, Isolated from a Geothermal Hot Stream.</title>
        <authorList>
            <person name="Lee S.J."/>
            <person name="Lee Y.J."/>
            <person name="Park G.S."/>
            <person name="Kim B.C."/>
            <person name="Lee S.J."/>
            <person name="Shin J.H."/>
            <person name="Lee D.W."/>
        </authorList>
    </citation>
    <scope>NUCLEOTIDE SEQUENCE [LARGE SCALE GENOMIC DNA]</scope>
    <source>
        <strain evidence="1 2">KB-1</strain>
    </source>
</reference>
<protein>
    <submittedName>
        <fullName evidence="1">Uncharacterized protein</fullName>
    </submittedName>
</protein>
<name>U5CTK5_CALSX</name>
<dbReference type="AlphaFoldDB" id="U5CTK5"/>
<organism evidence="1 2">
    <name type="scientific">Caldanaerobacter subterraneus subsp. yonseiensis KB-1</name>
    <dbReference type="NCBI Taxonomy" id="1388761"/>
    <lineage>
        <taxon>Bacteria</taxon>
        <taxon>Bacillati</taxon>
        <taxon>Bacillota</taxon>
        <taxon>Clostridia</taxon>
        <taxon>Thermoanaerobacterales</taxon>
        <taxon>Thermoanaerobacteraceae</taxon>
        <taxon>Caldanaerobacter</taxon>
    </lineage>
</organism>
<dbReference type="PANTHER" id="PTHR36842:SF1">
    <property type="entry name" value="PROTEIN TOLB"/>
    <property type="match status" value="1"/>
</dbReference>
<sequence>MKKITIISLILFSILLSSCYVKTSELASNSLDIKKAASLPQNTVPVGFDKYEKRVLLMIEDKNQKIELGFYDLKNGKIEALVKPVDSNKNIHNAVTDGKYVAWVEASDNLIRNDWSIYVKDLASRSVTKIDYGKLDNEISSKIPFSQEPKLSLNESKLVWSTYELENDKILCSLILYDLKKNKKDTIRSIDGLGKSYIGHPKVFGDFIVWHEGKIEGQSEVGEVYLYNIANGQIVKISDNGVTPNIYGENIVWVSDKSRIMLYNIKKKNIVEITRGGGIEERWLPSLNDEYVTWYDSMGKVELYNIKLAKIQILPVKTNNASRIFDNILTWIKWENDKTTPQFLVLPT</sequence>
<dbReference type="RefSeq" id="WP_022587055.1">
    <property type="nucleotide sequence ID" value="NZ_AXDC01000002.1"/>
</dbReference>
<evidence type="ECO:0000313" key="1">
    <source>
        <dbReference type="EMBL" id="ERM93293.1"/>
    </source>
</evidence>
<proteinExistence type="predicted"/>